<feature type="domain" description="Glycosyltransferase 2-like" evidence="2">
    <location>
        <begin position="3"/>
        <end position="130"/>
    </location>
</feature>
<feature type="transmembrane region" description="Helical" evidence="1">
    <location>
        <begin position="226"/>
        <end position="245"/>
    </location>
</feature>
<organism evidence="3 4">
    <name type="scientific">Bacteroides clarus</name>
    <dbReference type="NCBI Taxonomy" id="626929"/>
    <lineage>
        <taxon>Bacteria</taxon>
        <taxon>Pseudomonadati</taxon>
        <taxon>Bacteroidota</taxon>
        <taxon>Bacteroidia</taxon>
        <taxon>Bacteroidales</taxon>
        <taxon>Bacteroidaceae</taxon>
        <taxon>Bacteroides</taxon>
    </lineage>
</organism>
<dbReference type="PANTHER" id="PTHR22916">
    <property type="entry name" value="GLYCOSYLTRANSFERASE"/>
    <property type="match status" value="1"/>
</dbReference>
<evidence type="ECO:0000313" key="4">
    <source>
        <dbReference type="Proteomes" id="UP000285159"/>
    </source>
</evidence>
<dbReference type="SUPFAM" id="SSF53448">
    <property type="entry name" value="Nucleotide-diphospho-sugar transferases"/>
    <property type="match status" value="1"/>
</dbReference>
<name>A0A412N1N2_9BACE</name>
<evidence type="ECO:0000259" key="2">
    <source>
        <dbReference type="Pfam" id="PF00535"/>
    </source>
</evidence>
<evidence type="ECO:0000256" key="1">
    <source>
        <dbReference type="SAM" id="Phobius"/>
    </source>
</evidence>
<keyword evidence="1" id="KW-0472">Membrane</keyword>
<sequence>MISVCIPTYNGEKYIKEQLESILGQLSVEDEVIISDDCSSDQTLKIIESFHDNRIKVFIHCKERNFYIGTYYRIYNVFLNMKNALSKASGDFIFLSDQDDIWLPNKVKNVMAVFREGYDCVMHDCSVVNEHYEVLLSSIFRYTKPNYSWIRFVLFNFYQGSLMAFTAPMKKMLFPMPQLPIGHEHWIASIIWTHGRNVKYLREPLMLYRRHGNNVSSCAEKSSTSFFFKVSYRFLLLYTIIRAFFRKCK</sequence>
<accession>A0A412N1N2</accession>
<gene>
    <name evidence="3" type="ORF">DWX38_11970</name>
</gene>
<dbReference type="Gene3D" id="3.90.550.10">
    <property type="entry name" value="Spore Coat Polysaccharide Biosynthesis Protein SpsA, Chain A"/>
    <property type="match status" value="1"/>
</dbReference>
<comment type="caution">
    <text evidence="3">The sequence shown here is derived from an EMBL/GenBank/DDBJ whole genome shotgun (WGS) entry which is preliminary data.</text>
</comment>
<dbReference type="GO" id="GO:0016758">
    <property type="term" value="F:hexosyltransferase activity"/>
    <property type="evidence" value="ECO:0007669"/>
    <property type="project" value="UniProtKB-ARBA"/>
</dbReference>
<dbReference type="InterPro" id="IPR029044">
    <property type="entry name" value="Nucleotide-diphossugar_trans"/>
</dbReference>
<keyword evidence="1" id="KW-0812">Transmembrane</keyword>
<reference evidence="3 4" key="1">
    <citation type="submission" date="2018-08" db="EMBL/GenBank/DDBJ databases">
        <title>A genome reference for cultivated species of the human gut microbiota.</title>
        <authorList>
            <person name="Zou Y."/>
            <person name="Xue W."/>
            <person name="Luo G."/>
        </authorList>
    </citation>
    <scope>NUCLEOTIDE SEQUENCE [LARGE SCALE GENOMIC DNA]</scope>
    <source>
        <strain evidence="3 4">AF19-1AC</strain>
    </source>
</reference>
<keyword evidence="1" id="KW-1133">Transmembrane helix</keyword>
<evidence type="ECO:0000313" key="3">
    <source>
        <dbReference type="EMBL" id="RGT31414.1"/>
    </source>
</evidence>
<dbReference type="EMBL" id="QRWP01000010">
    <property type="protein sequence ID" value="RGT31414.1"/>
    <property type="molecule type" value="Genomic_DNA"/>
</dbReference>
<protein>
    <submittedName>
        <fullName evidence="3">Glycosyltransferase</fullName>
    </submittedName>
</protein>
<keyword evidence="3" id="KW-0808">Transferase</keyword>
<dbReference type="InterPro" id="IPR001173">
    <property type="entry name" value="Glyco_trans_2-like"/>
</dbReference>
<dbReference type="AlphaFoldDB" id="A0A412N1N2"/>
<dbReference type="PANTHER" id="PTHR22916:SF3">
    <property type="entry name" value="UDP-GLCNAC:BETAGAL BETA-1,3-N-ACETYLGLUCOSAMINYLTRANSFERASE-LIKE PROTEIN 1"/>
    <property type="match status" value="1"/>
</dbReference>
<dbReference type="Pfam" id="PF00535">
    <property type="entry name" value="Glycos_transf_2"/>
    <property type="match status" value="1"/>
</dbReference>
<dbReference type="RefSeq" id="WP_118468512.1">
    <property type="nucleotide sequence ID" value="NZ_CABIZW010000001.1"/>
</dbReference>
<proteinExistence type="predicted"/>
<dbReference type="Proteomes" id="UP000285159">
    <property type="component" value="Unassembled WGS sequence"/>
</dbReference>